<proteinExistence type="predicted"/>
<evidence type="ECO:0000259" key="1">
    <source>
        <dbReference type="Pfam" id="PF01323"/>
    </source>
</evidence>
<sequence>MSKPMKIDFVSDVSCPWCIIGLRGLEEALARTGDLIDADITFKPFELNPQMGKAGQNIGEHIAEKYGATPEQSAANRAMIRQRAADLGFTMQMSDTSRIYNTFDAHRLLHWADLEGKQAALKRALFEAYFTDQQDPSDPAVLVAVAEKVGLDPARAAEILASDLYAQEVRAAEQLWLSRGIHSVPAIAINDQYLISGGQPPEAFEQALREIAAA</sequence>
<evidence type="ECO:0000313" key="3">
    <source>
        <dbReference type="Proteomes" id="UP001279660"/>
    </source>
</evidence>
<dbReference type="EMBL" id="JAWXXV010000001">
    <property type="protein sequence ID" value="MDX5984377.1"/>
    <property type="molecule type" value="Genomic_DNA"/>
</dbReference>
<dbReference type="InterPro" id="IPR001853">
    <property type="entry name" value="DSBA-like_thioredoxin_dom"/>
</dbReference>
<gene>
    <name evidence="2" type="ORF">SIL82_08890</name>
</gene>
<organism evidence="2 3">
    <name type="scientific">Sphingomonas echinoides</name>
    <dbReference type="NCBI Taxonomy" id="59803"/>
    <lineage>
        <taxon>Bacteria</taxon>
        <taxon>Pseudomonadati</taxon>
        <taxon>Pseudomonadota</taxon>
        <taxon>Alphaproteobacteria</taxon>
        <taxon>Sphingomonadales</taxon>
        <taxon>Sphingomonadaceae</taxon>
        <taxon>Sphingomonas</taxon>
    </lineage>
</organism>
<comment type="caution">
    <text evidence="2">The sequence shown here is derived from an EMBL/GenBank/DDBJ whole genome shotgun (WGS) entry which is preliminary data.</text>
</comment>
<keyword evidence="3" id="KW-1185">Reference proteome</keyword>
<dbReference type="Proteomes" id="UP001279660">
    <property type="component" value="Unassembled WGS sequence"/>
</dbReference>
<dbReference type="Gene3D" id="3.40.30.10">
    <property type="entry name" value="Glutaredoxin"/>
    <property type="match status" value="1"/>
</dbReference>
<evidence type="ECO:0000313" key="2">
    <source>
        <dbReference type="EMBL" id="MDX5984377.1"/>
    </source>
</evidence>
<dbReference type="SUPFAM" id="SSF52833">
    <property type="entry name" value="Thioredoxin-like"/>
    <property type="match status" value="1"/>
</dbReference>
<dbReference type="PANTHER" id="PTHR13887">
    <property type="entry name" value="GLUTATHIONE S-TRANSFERASE KAPPA"/>
    <property type="match status" value="1"/>
</dbReference>
<dbReference type="Pfam" id="PF01323">
    <property type="entry name" value="DSBA"/>
    <property type="match status" value="1"/>
</dbReference>
<protein>
    <submittedName>
        <fullName evidence="2">DsbA family oxidoreductase</fullName>
    </submittedName>
</protein>
<name>A0ABU4PKL4_9SPHN</name>
<dbReference type="RefSeq" id="WP_010403411.1">
    <property type="nucleotide sequence ID" value="NZ_JAWXXV010000001.1"/>
</dbReference>
<dbReference type="InterPro" id="IPR036249">
    <property type="entry name" value="Thioredoxin-like_sf"/>
</dbReference>
<dbReference type="PANTHER" id="PTHR13887:SF41">
    <property type="entry name" value="THIOREDOXIN SUPERFAMILY PROTEIN"/>
    <property type="match status" value="1"/>
</dbReference>
<feature type="domain" description="DSBA-like thioredoxin" evidence="1">
    <location>
        <begin position="7"/>
        <end position="208"/>
    </location>
</feature>
<accession>A0ABU4PKL4</accession>
<reference evidence="2 3" key="1">
    <citation type="submission" date="2023-11" db="EMBL/GenBank/DDBJ databases">
        <title>MicrobeMod: A computational toolkit for identifying prokaryotic methylation and restriction-modification with nanopore sequencing.</title>
        <authorList>
            <person name="Crits-Christoph A."/>
            <person name="Kang S.C."/>
            <person name="Lee H."/>
            <person name="Ostrov N."/>
        </authorList>
    </citation>
    <scope>NUCLEOTIDE SEQUENCE [LARGE SCALE GENOMIC DNA]</scope>
    <source>
        <strain evidence="2 3">ATCC 14820</strain>
    </source>
</reference>
<dbReference type="CDD" id="cd03024">
    <property type="entry name" value="DsbA_FrnE"/>
    <property type="match status" value="1"/>
</dbReference>